<feature type="repeat" description="TPR" evidence="8">
    <location>
        <begin position="54"/>
        <end position="87"/>
    </location>
</feature>
<comment type="similarity">
    <text evidence="7">Belongs to the Tom70 family.</text>
</comment>
<dbReference type="STRING" id="1817813.A2008_13740"/>
<feature type="signal peptide" evidence="9">
    <location>
        <begin position="1"/>
        <end position="20"/>
    </location>
</feature>
<feature type="chain" id="PRO_5009533608" evidence="9">
    <location>
        <begin position="21"/>
        <end position="363"/>
    </location>
</feature>
<keyword evidence="2" id="KW-0812">Transmembrane</keyword>
<evidence type="ECO:0000256" key="4">
    <source>
        <dbReference type="ARBA" id="ARBA00022803"/>
    </source>
</evidence>
<name>A0A1F7WV24_9BACT</name>
<sequence length="363" mass="41366">MAFKKRVKTSKILISLIALAVAITAAAFFPHRCLAQVKKNIGGESVVDFSKLSPERYFTEAYQRYKEKDLDAAVELFKMAIVDNPDNFMAYFYLANIYLERRMFDEAESIMNVASHIKLKQSDAEKAFAESGAVMNETELIRYRQSARYNYKEALKLLAGGEWHEAVKLLQNAYNMEPDNETYVVKIGEVFCDMQNPGKARSYFKKALAINPDNQTALKKLAKMYNADRAFAEAGECYEHLYKLSGDKKYLSLMSECSDHEKTGEREEISVVLKRRGGSVFVDMGYNQGLKMGDTITKRLLVYRSRKNSEIKDPRSARVLGYERPVIVGELLVTRIDNDMCETLVSSEINGGIMIGDEVRWKE</sequence>
<evidence type="ECO:0000313" key="10">
    <source>
        <dbReference type="EMBL" id="OGM06580.1"/>
    </source>
</evidence>
<dbReference type="PROSITE" id="PS50005">
    <property type="entry name" value="TPR"/>
    <property type="match status" value="2"/>
</dbReference>
<organism evidence="10 11">
    <name type="scientific">Candidatus Wallbacteria bacterium GWC2_49_35</name>
    <dbReference type="NCBI Taxonomy" id="1817813"/>
    <lineage>
        <taxon>Bacteria</taxon>
        <taxon>Candidatus Walliibacteriota</taxon>
    </lineage>
</organism>
<keyword evidence="6" id="KW-0472">Membrane</keyword>
<comment type="caution">
    <text evidence="10">The sequence shown here is derived from an EMBL/GenBank/DDBJ whole genome shotgun (WGS) entry which is preliminary data.</text>
</comment>
<evidence type="ECO:0000256" key="8">
    <source>
        <dbReference type="PROSITE-ProRule" id="PRU00339"/>
    </source>
</evidence>
<dbReference type="Pfam" id="PF13432">
    <property type="entry name" value="TPR_16"/>
    <property type="match status" value="1"/>
</dbReference>
<protein>
    <submittedName>
        <fullName evidence="10">Uncharacterized protein</fullName>
    </submittedName>
</protein>
<evidence type="ECO:0000256" key="2">
    <source>
        <dbReference type="ARBA" id="ARBA00022692"/>
    </source>
</evidence>
<keyword evidence="9" id="KW-0732">Signal</keyword>
<keyword evidence="4 8" id="KW-0802">TPR repeat</keyword>
<dbReference type="PANTHER" id="PTHR46208:SF1">
    <property type="entry name" value="MITOCHONDRIAL IMPORT RECEPTOR SUBUNIT TOM70"/>
    <property type="match status" value="1"/>
</dbReference>
<dbReference type="Proteomes" id="UP000178735">
    <property type="component" value="Unassembled WGS sequence"/>
</dbReference>
<comment type="subcellular location">
    <subcellularLocation>
        <location evidence="1">Membrane</location>
        <topology evidence="1">Single-pass membrane protein</topology>
    </subcellularLocation>
</comment>
<evidence type="ECO:0000256" key="5">
    <source>
        <dbReference type="ARBA" id="ARBA00022989"/>
    </source>
</evidence>
<reference evidence="10 11" key="1">
    <citation type="journal article" date="2016" name="Nat. Commun.">
        <title>Thousands of microbial genomes shed light on interconnected biogeochemical processes in an aquifer system.</title>
        <authorList>
            <person name="Anantharaman K."/>
            <person name="Brown C.T."/>
            <person name="Hug L.A."/>
            <person name="Sharon I."/>
            <person name="Castelle C.J."/>
            <person name="Probst A.J."/>
            <person name="Thomas B.C."/>
            <person name="Singh A."/>
            <person name="Wilkins M.J."/>
            <person name="Karaoz U."/>
            <person name="Brodie E.L."/>
            <person name="Williams K.H."/>
            <person name="Hubbard S.S."/>
            <person name="Banfield J.F."/>
        </authorList>
    </citation>
    <scope>NUCLEOTIDE SEQUENCE [LARGE SCALE GENOMIC DNA]</scope>
</reference>
<evidence type="ECO:0000256" key="1">
    <source>
        <dbReference type="ARBA" id="ARBA00004167"/>
    </source>
</evidence>
<evidence type="ECO:0000256" key="3">
    <source>
        <dbReference type="ARBA" id="ARBA00022737"/>
    </source>
</evidence>
<dbReference type="SMART" id="SM00028">
    <property type="entry name" value="TPR"/>
    <property type="match status" value="4"/>
</dbReference>
<feature type="repeat" description="TPR" evidence="8">
    <location>
        <begin position="181"/>
        <end position="214"/>
    </location>
</feature>
<dbReference type="GO" id="GO:0016020">
    <property type="term" value="C:membrane"/>
    <property type="evidence" value="ECO:0007669"/>
    <property type="project" value="UniProtKB-SubCell"/>
</dbReference>
<keyword evidence="5" id="KW-1133">Transmembrane helix</keyword>
<keyword evidence="3" id="KW-0677">Repeat</keyword>
<dbReference type="EMBL" id="MGFH01000057">
    <property type="protein sequence ID" value="OGM06580.1"/>
    <property type="molecule type" value="Genomic_DNA"/>
</dbReference>
<dbReference type="PANTHER" id="PTHR46208">
    <property type="entry name" value="MITOCHONDRIAL IMPORT RECEPTOR SUBUNIT TOM70"/>
    <property type="match status" value="1"/>
</dbReference>
<evidence type="ECO:0000313" key="11">
    <source>
        <dbReference type="Proteomes" id="UP000178735"/>
    </source>
</evidence>
<evidence type="ECO:0000256" key="9">
    <source>
        <dbReference type="SAM" id="SignalP"/>
    </source>
</evidence>
<dbReference type="AlphaFoldDB" id="A0A1F7WV24"/>
<dbReference type="Gene3D" id="1.25.40.10">
    <property type="entry name" value="Tetratricopeptide repeat domain"/>
    <property type="match status" value="2"/>
</dbReference>
<proteinExistence type="inferred from homology"/>
<evidence type="ECO:0000256" key="6">
    <source>
        <dbReference type="ARBA" id="ARBA00023136"/>
    </source>
</evidence>
<dbReference type="Pfam" id="PF14559">
    <property type="entry name" value="TPR_19"/>
    <property type="match status" value="1"/>
</dbReference>
<gene>
    <name evidence="10" type="ORF">A2008_13740</name>
</gene>
<evidence type="ECO:0000256" key="7">
    <source>
        <dbReference type="ARBA" id="ARBA00038030"/>
    </source>
</evidence>
<accession>A0A1F7WV24</accession>
<dbReference type="InterPro" id="IPR011990">
    <property type="entry name" value="TPR-like_helical_dom_sf"/>
</dbReference>
<dbReference type="InterPro" id="IPR019734">
    <property type="entry name" value="TPR_rpt"/>
</dbReference>
<dbReference type="SUPFAM" id="SSF48452">
    <property type="entry name" value="TPR-like"/>
    <property type="match status" value="1"/>
</dbReference>